<dbReference type="EMBL" id="MLYP01000006">
    <property type="protein sequence ID" value="OIK00715.1"/>
    <property type="molecule type" value="Genomic_DNA"/>
</dbReference>
<reference evidence="7 8" key="1">
    <citation type="submission" date="2016-10" db="EMBL/GenBank/DDBJ databases">
        <title>Genome sequence of Streptomyces sp. MUSC 93.</title>
        <authorList>
            <person name="Lee L.-H."/>
            <person name="Ser H.-L."/>
            <person name="Law J.W.-F."/>
        </authorList>
    </citation>
    <scope>NUCLEOTIDE SEQUENCE [LARGE SCALE GENOMIC DNA]</scope>
    <source>
        <strain evidence="7 8">MUSC 93</strain>
    </source>
</reference>
<comment type="pathway">
    <text evidence="1">Cofactor biosynthesis; adenosylcobalamin biosynthesis.</text>
</comment>
<evidence type="ECO:0000256" key="4">
    <source>
        <dbReference type="ARBA" id="ARBA00022679"/>
    </source>
</evidence>
<keyword evidence="4 7" id="KW-0808">Transferase</keyword>
<dbReference type="SUPFAM" id="SSF53335">
    <property type="entry name" value="S-adenosyl-L-methionine-dependent methyltransferases"/>
    <property type="match status" value="1"/>
</dbReference>
<name>A0A1S2Q664_9ACTN</name>
<dbReference type="RefSeq" id="WP_071364535.1">
    <property type="nucleotide sequence ID" value="NZ_MLYP01000006.1"/>
</dbReference>
<dbReference type="PANTHER" id="PTHR43182">
    <property type="entry name" value="COBALT-PRECORRIN-6B C(15)-METHYLTRANSFERASE (DECARBOXYLATING)"/>
    <property type="match status" value="1"/>
</dbReference>
<keyword evidence="2" id="KW-0169">Cobalamin biosynthesis</keyword>
<gene>
    <name evidence="7" type="ORF">BIV24_02690</name>
</gene>
<dbReference type="Gene3D" id="3.40.50.150">
    <property type="entry name" value="Vaccinia Virus protein VP39"/>
    <property type="match status" value="1"/>
</dbReference>
<dbReference type="GO" id="GO:0008276">
    <property type="term" value="F:protein methyltransferase activity"/>
    <property type="evidence" value="ECO:0007669"/>
    <property type="project" value="InterPro"/>
</dbReference>
<dbReference type="AlphaFoldDB" id="A0A1S2Q664"/>
<evidence type="ECO:0000256" key="1">
    <source>
        <dbReference type="ARBA" id="ARBA00004953"/>
    </source>
</evidence>
<dbReference type="Gene3D" id="3.30.950.10">
    <property type="entry name" value="Methyltransferase, Cobalt-precorrin-4 Transmethylase, Domain 2"/>
    <property type="match status" value="1"/>
</dbReference>
<accession>A0A1S2Q664</accession>
<comment type="caution">
    <text evidence="7">The sequence shown here is derived from an EMBL/GenBank/DDBJ whole genome shotgun (WGS) entry which is preliminary data.</text>
</comment>
<dbReference type="CDD" id="cd11644">
    <property type="entry name" value="Precorrin-6Y-MT"/>
    <property type="match status" value="1"/>
</dbReference>
<evidence type="ECO:0000256" key="2">
    <source>
        <dbReference type="ARBA" id="ARBA00022573"/>
    </source>
</evidence>
<dbReference type="InterPro" id="IPR035996">
    <property type="entry name" value="4pyrrol_Methylase_sf"/>
</dbReference>
<dbReference type="PANTHER" id="PTHR43182:SF1">
    <property type="entry name" value="COBALT-PRECORRIN-7 C(5)-METHYLTRANSFERASE"/>
    <property type="match status" value="1"/>
</dbReference>
<evidence type="ECO:0000313" key="8">
    <source>
        <dbReference type="Proteomes" id="UP000179935"/>
    </source>
</evidence>
<dbReference type="CDD" id="cd02440">
    <property type="entry name" value="AdoMet_MTases"/>
    <property type="match status" value="1"/>
</dbReference>
<dbReference type="InterPro" id="IPR050714">
    <property type="entry name" value="Cobalamin_biosynth_MTase"/>
</dbReference>
<evidence type="ECO:0000313" key="7">
    <source>
        <dbReference type="EMBL" id="OIK00715.1"/>
    </source>
</evidence>
<evidence type="ECO:0000256" key="3">
    <source>
        <dbReference type="ARBA" id="ARBA00022603"/>
    </source>
</evidence>
<dbReference type="GO" id="GO:0032259">
    <property type="term" value="P:methylation"/>
    <property type="evidence" value="ECO:0007669"/>
    <property type="project" value="UniProtKB-KW"/>
</dbReference>
<keyword evidence="8" id="KW-1185">Reference proteome</keyword>
<dbReference type="Proteomes" id="UP000179935">
    <property type="component" value="Unassembled WGS sequence"/>
</dbReference>
<dbReference type="OrthoDB" id="4327941at2"/>
<organism evidence="7 8">
    <name type="scientific">Streptomyces colonosanans</name>
    <dbReference type="NCBI Taxonomy" id="1428652"/>
    <lineage>
        <taxon>Bacteria</taxon>
        <taxon>Bacillati</taxon>
        <taxon>Actinomycetota</taxon>
        <taxon>Actinomycetes</taxon>
        <taxon>Kitasatosporales</taxon>
        <taxon>Streptomycetaceae</taxon>
        <taxon>Streptomyces</taxon>
    </lineage>
</organism>
<dbReference type="InterPro" id="IPR014776">
    <property type="entry name" value="4pyrrole_Mease_sub2"/>
</dbReference>
<sequence>MADRVTVIGWDGSPPTAAARSALSAATLVAGAAHHLALPEVPGTAERIRLGSIALAARRIAAHRGTAVVLADGDPGFFGVVRALRAPEFGLEVEVVPAVSSVAAAFARAGMPWDDAQVVVAHRRTLRRAVNVCRAHTKVAVLTSPGAGPAELGLLLDGVHRTFVICEELGTEREQVSVVTSDNAADHTWRDPNVVIVIGGPVTAADGSGWIAGRDPGAGPRGWTLPAQAYGGGLGEGETDLLRAAQLARLGPRVGDLVWDIGSGSGAFAVEAARCGAAVIAVDRDPDACGRTAGAARHFGVQLQVVHGTAPHILENLPEPDVVRVGGGGAAVVSAVADRRAQRIVAHAATRDAAELMGRDLSEHGYDVECALLQSVELDTRAWAEKERSVAFLLSGRLPERSP</sequence>
<dbReference type="Gene3D" id="3.40.1010.10">
    <property type="entry name" value="Cobalt-precorrin-4 Transmethylase, Domain 1"/>
    <property type="match status" value="1"/>
</dbReference>
<dbReference type="InterPro" id="IPR014777">
    <property type="entry name" value="4pyrrole_Mease_sub1"/>
</dbReference>
<dbReference type="SUPFAM" id="SSF53790">
    <property type="entry name" value="Tetrapyrrole methylase"/>
    <property type="match status" value="1"/>
</dbReference>
<keyword evidence="5" id="KW-0949">S-adenosyl-L-methionine</keyword>
<dbReference type="InterPro" id="IPR029063">
    <property type="entry name" value="SAM-dependent_MTases_sf"/>
</dbReference>
<dbReference type="InterPro" id="IPR006365">
    <property type="entry name" value="Cbl_synth_CobL"/>
</dbReference>
<protein>
    <submittedName>
        <fullName evidence="7">Precorrin-6y C5,15-methyltransferase (Decarboxylating) subunit CbiE</fullName>
    </submittedName>
</protein>
<dbReference type="Pfam" id="PF00590">
    <property type="entry name" value="TP_methylase"/>
    <property type="match status" value="1"/>
</dbReference>
<evidence type="ECO:0000259" key="6">
    <source>
        <dbReference type="Pfam" id="PF00590"/>
    </source>
</evidence>
<dbReference type="PIRSF" id="PIRSF036428">
    <property type="entry name" value="CobL"/>
    <property type="match status" value="1"/>
</dbReference>
<dbReference type="NCBIfam" id="TIGR02467">
    <property type="entry name" value="CbiE"/>
    <property type="match status" value="1"/>
</dbReference>
<feature type="domain" description="Tetrapyrrole methylase" evidence="6">
    <location>
        <begin position="16"/>
        <end position="182"/>
    </location>
</feature>
<dbReference type="GO" id="GO:0009236">
    <property type="term" value="P:cobalamin biosynthetic process"/>
    <property type="evidence" value="ECO:0007669"/>
    <property type="project" value="UniProtKB-UniPathway"/>
</dbReference>
<keyword evidence="3 7" id="KW-0489">Methyltransferase</keyword>
<dbReference type="InterPro" id="IPR012818">
    <property type="entry name" value="CbiE"/>
</dbReference>
<proteinExistence type="predicted"/>
<dbReference type="STRING" id="1428652.BIV24_02690"/>
<evidence type="ECO:0000256" key="5">
    <source>
        <dbReference type="ARBA" id="ARBA00022691"/>
    </source>
</evidence>
<dbReference type="InterPro" id="IPR000878">
    <property type="entry name" value="4pyrrol_Mease"/>
</dbReference>
<dbReference type="UniPathway" id="UPA00148"/>